<evidence type="ECO:0000313" key="3">
    <source>
        <dbReference type="Proteomes" id="UP001152795"/>
    </source>
</evidence>
<feature type="compositionally biased region" description="Polar residues" evidence="1">
    <location>
        <begin position="73"/>
        <end position="82"/>
    </location>
</feature>
<comment type="caution">
    <text evidence="2">The sequence shown here is derived from an EMBL/GenBank/DDBJ whole genome shotgun (WGS) entry which is preliminary data.</text>
</comment>
<dbReference type="AlphaFoldDB" id="A0A6S7JMC1"/>
<protein>
    <submittedName>
        <fullName evidence="2">Uncharacterized protein</fullName>
    </submittedName>
</protein>
<reference evidence="2" key="1">
    <citation type="submission" date="2020-04" db="EMBL/GenBank/DDBJ databases">
        <authorList>
            <person name="Alioto T."/>
            <person name="Alioto T."/>
            <person name="Gomez Garrido J."/>
        </authorList>
    </citation>
    <scope>NUCLEOTIDE SEQUENCE</scope>
    <source>
        <strain evidence="2">A484AB</strain>
    </source>
</reference>
<feature type="region of interest" description="Disordered" evidence="1">
    <location>
        <begin position="64"/>
        <end position="97"/>
    </location>
</feature>
<name>A0A6S7JMC1_PARCT</name>
<gene>
    <name evidence="2" type="ORF">PACLA_8A027444</name>
</gene>
<proteinExistence type="predicted"/>
<dbReference type="Proteomes" id="UP001152795">
    <property type="component" value="Unassembled WGS sequence"/>
</dbReference>
<dbReference type="EMBL" id="CACRXK020009635">
    <property type="protein sequence ID" value="CAB4017641.1"/>
    <property type="molecule type" value="Genomic_DNA"/>
</dbReference>
<keyword evidence="3" id="KW-1185">Reference proteome</keyword>
<accession>A0A6S7JMC1</accession>
<sequence>MIFATNHIGELFVDAAEQEQIRINTPQTTCRSLFNQFKATERQEDFSESAEAEISKIDDVTMGSSRGIKHDLTPNSKKSNQPRAKKSLVGGKPSGQEITDRKSKIINILQASFIQQRSSQAVRTFYVNLKHKNLFSCEDSKCLLPISDRMINVHHQLGAVEVMLRQILQQLEIAGEGNVHFEELLKNFVRESNERDELMKTLLKFYQTQAENSAVPSLSRLSPEQNATIAKELKVFQNICNLGIRSGNVKDTTELLHPSIFKDFGDEEREKCPLLHSIVEALVITSQHERNVHKTNEKKVLCGHHALALLYNIRNSNCCNNFPLLFGLLCVSYGAGKQFINT</sequence>
<evidence type="ECO:0000256" key="1">
    <source>
        <dbReference type="SAM" id="MobiDB-lite"/>
    </source>
</evidence>
<evidence type="ECO:0000313" key="2">
    <source>
        <dbReference type="EMBL" id="CAB4017641.1"/>
    </source>
</evidence>
<organism evidence="2 3">
    <name type="scientific">Paramuricea clavata</name>
    <name type="common">Red gorgonian</name>
    <name type="synonym">Violescent sea-whip</name>
    <dbReference type="NCBI Taxonomy" id="317549"/>
    <lineage>
        <taxon>Eukaryota</taxon>
        <taxon>Metazoa</taxon>
        <taxon>Cnidaria</taxon>
        <taxon>Anthozoa</taxon>
        <taxon>Octocorallia</taxon>
        <taxon>Malacalcyonacea</taxon>
        <taxon>Plexauridae</taxon>
        <taxon>Paramuricea</taxon>
    </lineage>
</organism>